<dbReference type="GeneID" id="63765226"/>
<keyword evidence="1" id="KW-1133">Transmembrane helix</keyword>
<evidence type="ECO:0000256" key="1">
    <source>
        <dbReference type="SAM" id="Phobius"/>
    </source>
</evidence>
<keyword evidence="1" id="KW-0812">Transmembrane</keyword>
<dbReference type="VEuPathDB" id="FungiDB:ASPSYDRAFT_561120"/>
<name>A0A1L9T054_9EURO</name>
<dbReference type="EMBL" id="KV878599">
    <property type="protein sequence ID" value="OJJ52842.1"/>
    <property type="molecule type" value="Genomic_DNA"/>
</dbReference>
<dbReference type="AlphaFoldDB" id="A0A1L9T054"/>
<keyword evidence="3" id="KW-1185">Reference proteome</keyword>
<proteinExistence type="predicted"/>
<organism evidence="2 3">
    <name type="scientific">Aspergillus sydowii CBS 593.65</name>
    <dbReference type="NCBI Taxonomy" id="1036612"/>
    <lineage>
        <taxon>Eukaryota</taxon>
        <taxon>Fungi</taxon>
        <taxon>Dikarya</taxon>
        <taxon>Ascomycota</taxon>
        <taxon>Pezizomycotina</taxon>
        <taxon>Eurotiomycetes</taxon>
        <taxon>Eurotiomycetidae</taxon>
        <taxon>Eurotiales</taxon>
        <taxon>Aspergillaceae</taxon>
        <taxon>Aspergillus</taxon>
        <taxon>Aspergillus subgen. Nidulantes</taxon>
    </lineage>
</organism>
<evidence type="ECO:0000313" key="3">
    <source>
        <dbReference type="Proteomes" id="UP000184356"/>
    </source>
</evidence>
<sequence>MTLNKCWQRVTVNLVAYLRLCNTEPRSCRIGKTLLSPLTLPLISAYNPPLYRKVYSAALFLNNSACWLFDSGYHTVPHHGQLPGSSSHPLSAPNTADFDVKVLLSSSNDLNGHPLKMGEQSRELHCSSIIISSRSRIRSLLLLMGAGGVLGGVKALYTVYISEKCAMTYLHLVVELYNGSCEAWYWYTTSGTLGNISACQSKWIIGQLRFRMIWYNVI</sequence>
<keyword evidence="1" id="KW-0472">Membrane</keyword>
<dbReference type="Proteomes" id="UP000184356">
    <property type="component" value="Unassembled WGS sequence"/>
</dbReference>
<feature type="transmembrane region" description="Helical" evidence="1">
    <location>
        <begin position="140"/>
        <end position="160"/>
    </location>
</feature>
<reference evidence="3" key="1">
    <citation type="journal article" date="2017" name="Genome Biol.">
        <title>Comparative genomics reveals high biological diversity and specific adaptations in the industrially and medically important fungal genus Aspergillus.</title>
        <authorList>
            <person name="de Vries R.P."/>
            <person name="Riley R."/>
            <person name="Wiebenga A."/>
            <person name="Aguilar-Osorio G."/>
            <person name="Amillis S."/>
            <person name="Uchima C.A."/>
            <person name="Anderluh G."/>
            <person name="Asadollahi M."/>
            <person name="Askin M."/>
            <person name="Barry K."/>
            <person name="Battaglia E."/>
            <person name="Bayram O."/>
            <person name="Benocci T."/>
            <person name="Braus-Stromeyer S.A."/>
            <person name="Caldana C."/>
            <person name="Canovas D."/>
            <person name="Cerqueira G.C."/>
            <person name="Chen F."/>
            <person name="Chen W."/>
            <person name="Choi C."/>
            <person name="Clum A."/>
            <person name="Dos Santos R.A."/>
            <person name="Damasio A.R."/>
            <person name="Diallinas G."/>
            <person name="Emri T."/>
            <person name="Fekete E."/>
            <person name="Flipphi M."/>
            <person name="Freyberg S."/>
            <person name="Gallo A."/>
            <person name="Gournas C."/>
            <person name="Habgood R."/>
            <person name="Hainaut M."/>
            <person name="Harispe M.L."/>
            <person name="Henrissat B."/>
            <person name="Hilden K.S."/>
            <person name="Hope R."/>
            <person name="Hossain A."/>
            <person name="Karabika E."/>
            <person name="Karaffa L."/>
            <person name="Karanyi Z."/>
            <person name="Krasevec N."/>
            <person name="Kuo A."/>
            <person name="Kusch H."/>
            <person name="LaButti K."/>
            <person name="Lagendijk E.L."/>
            <person name="Lapidus A."/>
            <person name="Levasseur A."/>
            <person name="Lindquist E."/>
            <person name="Lipzen A."/>
            <person name="Logrieco A.F."/>
            <person name="MacCabe A."/>
            <person name="Maekelae M.R."/>
            <person name="Malavazi I."/>
            <person name="Melin P."/>
            <person name="Meyer V."/>
            <person name="Mielnichuk N."/>
            <person name="Miskei M."/>
            <person name="Molnar A.P."/>
            <person name="Mule G."/>
            <person name="Ngan C.Y."/>
            <person name="Orejas M."/>
            <person name="Orosz E."/>
            <person name="Ouedraogo J.P."/>
            <person name="Overkamp K.M."/>
            <person name="Park H.-S."/>
            <person name="Perrone G."/>
            <person name="Piumi F."/>
            <person name="Punt P.J."/>
            <person name="Ram A.F."/>
            <person name="Ramon A."/>
            <person name="Rauscher S."/>
            <person name="Record E."/>
            <person name="Riano-Pachon D.M."/>
            <person name="Robert V."/>
            <person name="Roehrig J."/>
            <person name="Ruller R."/>
            <person name="Salamov A."/>
            <person name="Salih N.S."/>
            <person name="Samson R.A."/>
            <person name="Sandor E."/>
            <person name="Sanguinetti M."/>
            <person name="Schuetze T."/>
            <person name="Sepcic K."/>
            <person name="Shelest E."/>
            <person name="Sherlock G."/>
            <person name="Sophianopoulou V."/>
            <person name="Squina F.M."/>
            <person name="Sun H."/>
            <person name="Susca A."/>
            <person name="Todd R.B."/>
            <person name="Tsang A."/>
            <person name="Unkles S.E."/>
            <person name="van de Wiele N."/>
            <person name="van Rossen-Uffink D."/>
            <person name="Oliveira J.V."/>
            <person name="Vesth T.C."/>
            <person name="Visser J."/>
            <person name="Yu J.-H."/>
            <person name="Zhou M."/>
            <person name="Andersen M.R."/>
            <person name="Archer D.B."/>
            <person name="Baker S.E."/>
            <person name="Benoit I."/>
            <person name="Brakhage A.A."/>
            <person name="Braus G.H."/>
            <person name="Fischer R."/>
            <person name="Frisvad J.C."/>
            <person name="Goldman G.H."/>
            <person name="Houbraken J."/>
            <person name="Oakley B."/>
            <person name="Pocsi I."/>
            <person name="Scazzocchio C."/>
            <person name="Seiboth B."/>
            <person name="vanKuyk P.A."/>
            <person name="Wortman J."/>
            <person name="Dyer P.S."/>
            <person name="Grigoriev I.V."/>
        </authorList>
    </citation>
    <scope>NUCLEOTIDE SEQUENCE [LARGE SCALE GENOMIC DNA]</scope>
    <source>
        <strain evidence="3">CBS 593.65</strain>
    </source>
</reference>
<protein>
    <submittedName>
        <fullName evidence="2">Uncharacterized protein</fullName>
    </submittedName>
</protein>
<gene>
    <name evidence="2" type="ORF">ASPSYDRAFT_561120</name>
</gene>
<dbReference type="RefSeq" id="XP_040696648.1">
    <property type="nucleotide sequence ID" value="XM_040849153.1"/>
</dbReference>
<accession>A0A1L9T054</accession>
<evidence type="ECO:0000313" key="2">
    <source>
        <dbReference type="EMBL" id="OJJ52842.1"/>
    </source>
</evidence>